<sequence>MKKHLAILFISILSLNSVSAQDTFKAMFYNLLNFPLQTIPENRIDYLREILIEAQPDIFMVCELNNETGANSIITMIQSDVNSNYESAVFMLNTSDDDFGDQNDLQNLLFFDSSKFSLENQNAITTVYRDFNHYTLKLNTVDQDINPLFLEVIVGHLKSSDGSENQAIRLEMVQDLTSYLNTLPEDSHVLLGGDLNLYRSSEDAFQELINTTNVITFVDPANKIGSWHNNTNFIEVFTQSTRTTTGMGGATGGFDDRFDFILTSESMEMSSENPNPDLYFVDGSYEVFGNNSNSNCYNQAITSTDCGEDGDVSTPDYSEDIRNELFNFSDHLPVILQIEANQLFLSVPEYTTANYYEIIGTNIISNTLNLQTNNQLLTTKKLNIFNTLGQLVMTLAIDNAETHYIDVSHLSSGLYYITTPNLHVEPLKFVKVN</sequence>
<proteinExistence type="predicted"/>
<dbReference type="EMBL" id="JBHUOV010000015">
    <property type="protein sequence ID" value="MFD2824596.1"/>
    <property type="molecule type" value="Genomic_DNA"/>
</dbReference>
<protein>
    <submittedName>
        <fullName evidence="4">T9SS type A sorting domain-containing protein</fullName>
    </submittedName>
</protein>
<dbReference type="InterPro" id="IPR026444">
    <property type="entry name" value="Secre_tail"/>
</dbReference>
<organism evidence="4 5">
    <name type="scientific">Lacinutrix iliipiscaria</name>
    <dbReference type="NCBI Taxonomy" id="1230532"/>
    <lineage>
        <taxon>Bacteria</taxon>
        <taxon>Pseudomonadati</taxon>
        <taxon>Bacteroidota</taxon>
        <taxon>Flavobacteriia</taxon>
        <taxon>Flavobacteriales</taxon>
        <taxon>Flavobacteriaceae</taxon>
        <taxon>Lacinutrix</taxon>
    </lineage>
</organism>
<keyword evidence="1 2" id="KW-0732">Signal</keyword>
<dbReference type="NCBIfam" id="TIGR04183">
    <property type="entry name" value="Por_Secre_tail"/>
    <property type="match status" value="1"/>
</dbReference>
<evidence type="ECO:0000259" key="3">
    <source>
        <dbReference type="Pfam" id="PF18962"/>
    </source>
</evidence>
<evidence type="ECO:0000313" key="5">
    <source>
        <dbReference type="Proteomes" id="UP001597533"/>
    </source>
</evidence>
<reference evidence="5" key="1">
    <citation type="journal article" date="2019" name="Int. J. Syst. Evol. Microbiol.">
        <title>The Global Catalogue of Microorganisms (GCM) 10K type strain sequencing project: providing services to taxonomists for standard genome sequencing and annotation.</title>
        <authorList>
            <consortium name="The Broad Institute Genomics Platform"/>
            <consortium name="The Broad Institute Genome Sequencing Center for Infectious Disease"/>
            <person name="Wu L."/>
            <person name="Ma J."/>
        </authorList>
    </citation>
    <scope>NUCLEOTIDE SEQUENCE [LARGE SCALE GENOMIC DNA]</scope>
    <source>
        <strain evidence="5">KCTC 32141</strain>
    </source>
</reference>
<dbReference type="Pfam" id="PF18962">
    <property type="entry name" value="Por_Secre_tail"/>
    <property type="match status" value="1"/>
</dbReference>
<feature type="signal peptide" evidence="2">
    <location>
        <begin position="1"/>
        <end position="20"/>
    </location>
</feature>
<keyword evidence="5" id="KW-1185">Reference proteome</keyword>
<evidence type="ECO:0000313" key="4">
    <source>
        <dbReference type="EMBL" id="MFD2824596.1"/>
    </source>
</evidence>
<name>A0ABW5WQM6_9FLAO</name>
<dbReference type="InterPro" id="IPR036691">
    <property type="entry name" value="Endo/exonu/phosph_ase_sf"/>
</dbReference>
<feature type="domain" description="Secretion system C-terminal sorting" evidence="3">
    <location>
        <begin position="365"/>
        <end position="419"/>
    </location>
</feature>
<feature type="chain" id="PRO_5046755259" evidence="2">
    <location>
        <begin position="21"/>
        <end position="433"/>
    </location>
</feature>
<dbReference type="RefSeq" id="WP_183489068.1">
    <property type="nucleotide sequence ID" value="NZ_JBHUOV010000015.1"/>
</dbReference>
<comment type="caution">
    <text evidence="4">The sequence shown here is derived from an EMBL/GenBank/DDBJ whole genome shotgun (WGS) entry which is preliminary data.</text>
</comment>
<evidence type="ECO:0000256" key="1">
    <source>
        <dbReference type="ARBA" id="ARBA00022729"/>
    </source>
</evidence>
<dbReference type="Proteomes" id="UP001597533">
    <property type="component" value="Unassembled WGS sequence"/>
</dbReference>
<dbReference type="Gene3D" id="3.60.10.10">
    <property type="entry name" value="Endonuclease/exonuclease/phosphatase"/>
    <property type="match status" value="1"/>
</dbReference>
<gene>
    <name evidence="4" type="ORF">ACFS5M_13020</name>
</gene>
<accession>A0ABW5WQM6</accession>
<dbReference type="SUPFAM" id="SSF56219">
    <property type="entry name" value="DNase I-like"/>
    <property type="match status" value="1"/>
</dbReference>
<evidence type="ECO:0000256" key="2">
    <source>
        <dbReference type="SAM" id="SignalP"/>
    </source>
</evidence>